<dbReference type="InterPro" id="IPR004358">
    <property type="entry name" value="Sig_transdc_His_kin-like_C"/>
</dbReference>
<dbReference type="GO" id="GO:0005524">
    <property type="term" value="F:ATP binding"/>
    <property type="evidence" value="ECO:0007669"/>
    <property type="project" value="UniProtKB-KW"/>
</dbReference>
<keyword evidence="11 14" id="KW-1133">Transmembrane helix</keyword>
<keyword evidence="13 14" id="KW-0472">Membrane</keyword>
<reference evidence="16 17" key="1">
    <citation type="submission" date="2019-11" db="EMBL/GenBank/DDBJ databases">
        <title>Genome sequences of 17 halophilic strains isolated from different environments.</title>
        <authorList>
            <person name="Furrow R.E."/>
        </authorList>
    </citation>
    <scope>NUCLEOTIDE SEQUENCE [LARGE SCALE GENOMIC DNA]</scope>
    <source>
        <strain evidence="16 17">22514_16_FS</strain>
    </source>
</reference>
<dbReference type="InterPro" id="IPR005467">
    <property type="entry name" value="His_kinase_dom"/>
</dbReference>
<gene>
    <name evidence="16" type="ORF">GLW05_16875</name>
</gene>
<dbReference type="GO" id="GO:0006355">
    <property type="term" value="P:regulation of DNA-templated transcription"/>
    <property type="evidence" value="ECO:0007669"/>
    <property type="project" value="InterPro"/>
</dbReference>
<evidence type="ECO:0000256" key="2">
    <source>
        <dbReference type="ARBA" id="ARBA00004651"/>
    </source>
</evidence>
<dbReference type="InterPro" id="IPR013767">
    <property type="entry name" value="PAS_fold"/>
</dbReference>
<dbReference type="Pfam" id="PF14689">
    <property type="entry name" value="SPOB_a"/>
    <property type="match status" value="1"/>
</dbReference>
<comment type="caution">
    <text evidence="16">The sequence shown here is derived from an EMBL/GenBank/DDBJ whole genome shotgun (WGS) entry which is preliminary data.</text>
</comment>
<feature type="transmembrane region" description="Helical" evidence="14">
    <location>
        <begin position="12"/>
        <end position="33"/>
    </location>
</feature>
<dbReference type="Pfam" id="PF02518">
    <property type="entry name" value="HATPase_c"/>
    <property type="match status" value="1"/>
</dbReference>
<evidence type="ECO:0000256" key="5">
    <source>
        <dbReference type="ARBA" id="ARBA00022553"/>
    </source>
</evidence>
<evidence type="ECO:0000256" key="4">
    <source>
        <dbReference type="ARBA" id="ARBA00022475"/>
    </source>
</evidence>
<protein>
    <recommendedName>
        <fullName evidence="3">histidine kinase</fullName>
        <ecNumber evidence="3">2.7.13.3</ecNumber>
    </recommendedName>
</protein>
<keyword evidence="7 14" id="KW-0812">Transmembrane</keyword>
<dbReference type="OrthoDB" id="9792686at2"/>
<dbReference type="SUPFAM" id="SSF55890">
    <property type="entry name" value="Sporulation response regulatory protein Spo0B"/>
    <property type="match status" value="1"/>
</dbReference>
<name>A0A6I5A4J6_9BACI</name>
<evidence type="ECO:0000256" key="11">
    <source>
        <dbReference type="ARBA" id="ARBA00022989"/>
    </source>
</evidence>
<dbReference type="InterPro" id="IPR035965">
    <property type="entry name" value="PAS-like_dom_sf"/>
</dbReference>
<dbReference type="InterPro" id="IPR036890">
    <property type="entry name" value="HATPase_C_sf"/>
</dbReference>
<keyword evidence="12" id="KW-0902">Two-component regulatory system</keyword>
<dbReference type="Gene3D" id="1.10.287.130">
    <property type="match status" value="1"/>
</dbReference>
<organism evidence="16 17">
    <name type="scientific">Pontibacillus yanchengensis</name>
    <dbReference type="NCBI Taxonomy" id="462910"/>
    <lineage>
        <taxon>Bacteria</taxon>
        <taxon>Bacillati</taxon>
        <taxon>Bacillota</taxon>
        <taxon>Bacilli</taxon>
        <taxon>Bacillales</taxon>
        <taxon>Bacillaceae</taxon>
        <taxon>Pontibacillus</taxon>
    </lineage>
</organism>
<dbReference type="InterPro" id="IPR016120">
    <property type="entry name" value="Sig_transdc_His_kin_SpoOB"/>
</dbReference>
<dbReference type="PANTHER" id="PTHR43547">
    <property type="entry name" value="TWO-COMPONENT HISTIDINE KINASE"/>
    <property type="match status" value="1"/>
</dbReference>
<dbReference type="PRINTS" id="PR00344">
    <property type="entry name" value="BCTRLSENSOR"/>
</dbReference>
<evidence type="ECO:0000313" key="17">
    <source>
        <dbReference type="Proteomes" id="UP000468638"/>
    </source>
</evidence>
<dbReference type="InterPro" id="IPR029151">
    <property type="entry name" value="Sensor-like_sf"/>
</dbReference>
<evidence type="ECO:0000256" key="14">
    <source>
        <dbReference type="SAM" id="Phobius"/>
    </source>
</evidence>
<dbReference type="SUPFAM" id="SSF55785">
    <property type="entry name" value="PYP-like sensor domain (PAS domain)"/>
    <property type="match status" value="1"/>
</dbReference>
<keyword evidence="8" id="KW-0547">Nucleotide-binding</keyword>
<comment type="catalytic activity">
    <reaction evidence="1">
        <text>ATP + protein L-histidine = ADP + protein N-phospho-L-histidine.</text>
        <dbReference type="EC" id="2.7.13.3"/>
    </reaction>
</comment>
<dbReference type="InterPro" id="IPR000014">
    <property type="entry name" value="PAS"/>
</dbReference>
<dbReference type="Pfam" id="PF00989">
    <property type="entry name" value="PAS"/>
    <property type="match status" value="1"/>
</dbReference>
<dbReference type="Gene3D" id="3.30.565.10">
    <property type="entry name" value="Histidine kinase-like ATPase, C-terminal domain"/>
    <property type="match status" value="1"/>
</dbReference>
<proteinExistence type="predicted"/>
<dbReference type="CDD" id="cd00130">
    <property type="entry name" value="PAS"/>
    <property type="match status" value="1"/>
</dbReference>
<accession>A0A6I5A4J6</accession>
<dbReference type="EC" id="2.7.13.3" evidence="3"/>
<dbReference type="InterPro" id="IPR033463">
    <property type="entry name" value="sCache_3"/>
</dbReference>
<dbReference type="GO" id="GO:0005886">
    <property type="term" value="C:plasma membrane"/>
    <property type="evidence" value="ECO:0007669"/>
    <property type="project" value="UniProtKB-SubCell"/>
</dbReference>
<dbReference type="RefSeq" id="WP_160910088.1">
    <property type="nucleotide sequence ID" value="NZ_WMEQ01000015.1"/>
</dbReference>
<evidence type="ECO:0000256" key="10">
    <source>
        <dbReference type="ARBA" id="ARBA00022840"/>
    </source>
</evidence>
<dbReference type="SMART" id="SM00387">
    <property type="entry name" value="HATPase_c"/>
    <property type="match status" value="1"/>
</dbReference>
<dbReference type="SUPFAM" id="SSF55874">
    <property type="entry name" value="ATPase domain of HSP90 chaperone/DNA topoisomerase II/histidine kinase"/>
    <property type="match status" value="1"/>
</dbReference>
<keyword evidence="10" id="KW-0067">ATP-binding</keyword>
<feature type="transmembrane region" description="Helical" evidence="14">
    <location>
        <begin position="172"/>
        <end position="191"/>
    </location>
</feature>
<dbReference type="SMART" id="SM00091">
    <property type="entry name" value="PAS"/>
    <property type="match status" value="1"/>
</dbReference>
<keyword evidence="9" id="KW-0418">Kinase</keyword>
<evidence type="ECO:0000256" key="9">
    <source>
        <dbReference type="ARBA" id="ARBA00022777"/>
    </source>
</evidence>
<keyword evidence="6" id="KW-0808">Transferase</keyword>
<evidence type="ECO:0000259" key="15">
    <source>
        <dbReference type="PROSITE" id="PS50109"/>
    </source>
</evidence>
<evidence type="ECO:0000313" key="16">
    <source>
        <dbReference type="EMBL" id="MYL35253.1"/>
    </source>
</evidence>
<dbReference type="InterPro" id="IPR003594">
    <property type="entry name" value="HATPase_dom"/>
</dbReference>
<keyword evidence="5" id="KW-0597">Phosphoprotein</keyword>
<dbReference type="AlphaFoldDB" id="A0A6I5A4J6"/>
<evidence type="ECO:0000256" key="1">
    <source>
        <dbReference type="ARBA" id="ARBA00000085"/>
    </source>
</evidence>
<dbReference type="GO" id="GO:0000155">
    <property type="term" value="F:phosphorelay sensor kinase activity"/>
    <property type="evidence" value="ECO:0007669"/>
    <property type="project" value="InterPro"/>
</dbReference>
<sequence>MKSLPIKLKITILAFAIVLVSLMIGGLVIIGNVENVKEEELRKRTMITARTVAQVPEVEQYITETRGWTTINPIVERIRIINNADYIVTLNMEHERYSHPVQSKLGTVSKGEDEGPAFAEHTYTSLAKGEAGTAVRAFVPIVNENHKQVGVVIAGNLLPGFLEMLSSVKREMIVIMILTLTFGVLGSSLLARHIKEQMYNLEPHEIVRILTERTATFHAMHEGIIAIDKNESITVFNEKAKEMLGVSGEVIGKQIRNVIADTRLPEILHQDAPVYNQEIRVRDTNIMSNRIPITMNNEQAGAVAIFQDRTEVTHLAEELTGVKAFVEALRVQNHEHMNKLHTIAGLIQLGKQEEALSYVYQVSEEQEELTRSLREQIKNDSLIGLLLSKVSRGKELGIKVTISPESKITTFPENLDHHDFVLILGNLIENAFAALEKTEIEQKRVFVSIEQCHEKCNIIVEDNGYGIDKGEMEAIFEEGFTTKKEEGHGMGLYLVQNIVQKGNGNIEVDSYPNEGASFIITFPMEHKQSIKGEKIDGELDD</sequence>
<comment type="subcellular location">
    <subcellularLocation>
        <location evidence="2">Cell membrane</location>
        <topology evidence="2">Multi-pass membrane protein</topology>
    </subcellularLocation>
</comment>
<evidence type="ECO:0000256" key="3">
    <source>
        <dbReference type="ARBA" id="ARBA00012438"/>
    </source>
</evidence>
<evidence type="ECO:0000256" key="8">
    <source>
        <dbReference type="ARBA" id="ARBA00022741"/>
    </source>
</evidence>
<dbReference type="PROSITE" id="PS50109">
    <property type="entry name" value="HIS_KIN"/>
    <property type="match status" value="1"/>
</dbReference>
<feature type="domain" description="Histidine kinase" evidence="15">
    <location>
        <begin position="331"/>
        <end position="526"/>
    </location>
</feature>
<keyword evidence="4" id="KW-1003">Cell membrane</keyword>
<dbReference type="Proteomes" id="UP000468638">
    <property type="component" value="Unassembled WGS sequence"/>
</dbReference>
<dbReference type="PANTHER" id="PTHR43547:SF10">
    <property type="entry name" value="SENSOR HISTIDINE KINASE DCUS"/>
    <property type="match status" value="1"/>
</dbReference>
<dbReference type="InterPro" id="IPR039506">
    <property type="entry name" value="SPOB_a"/>
</dbReference>
<evidence type="ECO:0000256" key="12">
    <source>
        <dbReference type="ARBA" id="ARBA00023012"/>
    </source>
</evidence>
<evidence type="ECO:0000256" key="6">
    <source>
        <dbReference type="ARBA" id="ARBA00022679"/>
    </source>
</evidence>
<dbReference type="SUPFAM" id="SSF103190">
    <property type="entry name" value="Sensory domain-like"/>
    <property type="match status" value="1"/>
</dbReference>
<dbReference type="Gene3D" id="3.30.450.20">
    <property type="entry name" value="PAS domain"/>
    <property type="match status" value="2"/>
</dbReference>
<evidence type="ECO:0000256" key="7">
    <source>
        <dbReference type="ARBA" id="ARBA00022692"/>
    </source>
</evidence>
<dbReference type="Pfam" id="PF17203">
    <property type="entry name" value="sCache_3_2"/>
    <property type="match status" value="1"/>
</dbReference>
<dbReference type="EMBL" id="WMEQ01000015">
    <property type="protein sequence ID" value="MYL35253.1"/>
    <property type="molecule type" value="Genomic_DNA"/>
</dbReference>
<evidence type="ECO:0000256" key="13">
    <source>
        <dbReference type="ARBA" id="ARBA00023136"/>
    </source>
</evidence>